<protein>
    <submittedName>
        <fullName evidence="2">Uncharacterized protein</fullName>
    </submittedName>
</protein>
<organism evidence="2 3">
    <name type="scientific">Ensete ventricosum</name>
    <name type="common">Abyssinian banana</name>
    <name type="synonym">Musa ensete</name>
    <dbReference type="NCBI Taxonomy" id="4639"/>
    <lineage>
        <taxon>Eukaryota</taxon>
        <taxon>Viridiplantae</taxon>
        <taxon>Streptophyta</taxon>
        <taxon>Embryophyta</taxon>
        <taxon>Tracheophyta</taxon>
        <taxon>Spermatophyta</taxon>
        <taxon>Magnoliopsida</taxon>
        <taxon>Liliopsida</taxon>
        <taxon>Zingiberales</taxon>
        <taxon>Musaceae</taxon>
        <taxon>Ensete</taxon>
    </lineage>
</organism>
<proteinExistence type="predicted"/>
<name>A0A427AT76_ENSVE</name>
<feature type="compositionally biased region" description="Basic and acidic residues" evidence="1">
    <location>
        <begin position="82"/>
        <end position="92"/>
    </location>
</feature>
<evidence type="ECO:0000313" key="2">
    <source>
        <dbReference type="EMBL" id="RRT79443.1"/>
    </source>
</evidence>
<sequence length="92" mass="10473">MVRHSIACFFLDELRDVMAILIRFVWLWARELGSRVVRGQRTSYQSFVLVKPPKSKSLPLVSTSTVYPSSSLDASVKPRRSKSFDGDANRNL</sequence>
<evidence type="ECO:0000313" key="3">
    <source>
        <dbReference type="Proteomes" id="UP000287651"/>
    </source>
</evidence>
<evidence type="ECO:0000256" key="1">
    <source>
        <dbReference type="SAM" id="MobiDB-lite"/>
    </source>
</evidence>
<dbReference type="Proteomes" id="UP000287651">
    <property type="component" value="Unassembled WGS sequence"/>
</dbReference>
<dbReference type="EMBL" id="AMZH03001399">
    <property type="protein sequence ID" value="RRT79443.1"/>
    <property type="molecule type" value="Genomic_DNA"/>
</dbReference>
<feature type="compositionally biased region" description="Polar residues" evidence="1">
    <location>
        <begin position="60"/>
        <end position="73"/>
    </location>
</feature>
<dbReference type="AlphaFoldDB" id="A0A427AT76"/>
<reference evidence="2 3" key="1">
    <citation type="journal article" date="2014" name="Agronomy (Basel)">
        <title>A Draft Genome Sequence for Ensete ventricosum, the Drought-Tolerant Tree Against Hunger.</title>
        <authorList>
            <person name="Harrison J."/>
            <person name="Moore K.A."/>
            <person name="Paszkiewicz K."/>
            <person name="Jones T."/>
            <person name="Grant M."/>
            <person name="Ambacheew D."/>
            <person name="Muzemil S."/>
            <person name="Studholme D.J."/>
        </authorList>
    </citation>
    <scope>NUCLEOTIDE SEQUENCE [LARGE SCALE GENOMIC DNA]</scope>
</reference>
<feature type="region of interest" description="Disordered" evidence="1">
    <location>
        <begin position="55"/>
        <end position="92"/>
    </location>
</feature>
<comment type="caution">
    <text evidence="2">The sequence shown here is derived from an EMBL/GenBank/DDBJ whole genome shotgun (WGS) entry which is preliminary data.</text>
</comment>
<gene>
    <name evidence="2" type="ORF">B296_00001591</name>
</gene>
<accession>A0A427AT76</accession>